<dbReference type="AlphaFoldDB" id="A0A8S9XD63"/>
<dbReference type="EMBL" id="WIXP02000008">
    <property type="protein sequence ID" value="KAF6206903.1"/>
    <property type="molecule type" value="Genomic_DNA"/>
</dbReference>
<dbReference type="Proteomes" id="UP000466442">
    <property type="component" value="Unassembled WGS sequence"/>
</dbReference>
<evidence type="ECO:0000313" key="1">
    <source>
        <dbReference type="EMBL" id="KAF6206903.1"/>
    </source>
</evidence>
<reference evidence="1" key="1">
    <citation type="journal article" date="2021" name="Mol. Ecol. Resour.">
        <title>Apolygus lucorum genome provides insights into omnivorousness and mesophyll feeding.</title>
        <authorList>
            <person name="Liu Y."/>
            <person name="Liu H."/>
            <person name="Wang H."/>
            <person name="Huang T."/>
            <person name="Liu B."/>
            <person name="Yang B."/>
            <person name="Yin L."/>
            <person name="Li B."/>
            <person name="Zhang Y."/>
            <person name="Zhang S."/>
            <person name="Jiang F."/>
            <person name="Zhang X."/>
            <person name="Ren Y."/>
            <person name="Wang B."/>
            <person name="Wang S."/>
            <person name="Lu Y."/>
            <person name="Wu K."/>
            <person name="Fan W."/>
            <person name="Wang G."/>
        </authorList>
    </citation>
    <scope>NUCLEOTIDE SEQUENCE</scope>
    <source>
        <strain evidence="1">12Hb</strain>
    </source>
</reference>
<proteinExistence type="predicted"/>
<sequence>MEILVDEESVSVREITDRGDGVIGEVLTFKQEVEVLFEDVDFEGKIADGISGKVKDEAAERSMIIREHDSTADRLGDVLQNDGLRGIQKGSEAGPSSELPEHAILCWLQNIEITYYPGGPHEDSCLT</sequence>
<gene>
    <name evidence="1" type="ORF">GE061_018139</name>
</gene>
<evidence type="ECO:0000313" key="2">
    <source>
        <dbReference type="Proteomes" id="UP000466442"/>
    </source>
</evidence>
<accession>A0A8S9XD63</accession>
<protein>
    <submittedName>
        <fullName evidence="1">Uncharacterized protein</fullName>
    </submittedName>
</protein>
<name>A0A8S9XD63_APOLU</name>
<keyword evidence="2" id="KW-1185">Reference proteome</keyword>
<organism evidence="1 2">
    <name type="scientific">Apolygus lucorum</name>
    <name type="common">Small green plant bug</name>
    <name type="synonym">Lygocoris lucorum</name>
    <dbReference type="NCBI Taxonomy" id="248454"/>
    <lineage>
        <taxon>Eukaryota</taxon>
        <taxon>Metazoa</taxon>
        <taxon>Ecdysozoa</taxon>
        <taxon>Arthropoda</taxon>
        <taxon>Hexapoda</taxon>
        <taxon>Insecta</taxon>
        <taxon>Pterygota</taxon>
        <taxon>Neoptera</taxon>
        <taxon>Paraneoptera</taxon>
        <taxon>Hemiptera</taxon>
        <taxon>Heteroptera</taxon>
        <taxon>Panheteroptera</taxon>
        <taxon>Cimicomorpha</taxon>
        <taxon>Miridae</taxon>
        <taxon>Mirini</taxon>
        <taxon>Apolygus</taxon>
    </lineage>
</organism>
<comment type="caution">
    <text evidence="1">The sequence shown here is derived from an EMBL/GenBank/DDBJ whole genome shotgun (WGS) entry which is preliminary data.</text>
</comment>